<dbReference type="AlphaFoldDB" id="A0A0M3HKK0"/>
<keyword evidence="1" id="KW-1185">Reference proteome</keyword>
<dbReference type="GO" id="GO:0016020">
    <property type="term" value="C:membrane"/>
    <property type="evidence" value="ECO:0007669"/>
    <property type="project" value="InterPro"/>
</dbReference>
<dbReference type="GO" id="GO:0005509">
    <property type="term" value="F:calcium ion binding"/>
    <property type="evidence" value="ECO:0007669"/>
    <property type="project" value="InterPro"/>
</dbReference>
<proteinExistence type="predicted"/>
<dbReference type="Gene3D" id="2.60.40.60">
    <property type="entry name" value="Cadherins"/>
    <property type="match status" value="2"/>
</dbReference>
<dbReference type="Proteomes" id="UP000036681">
    <property type="component" value="Unplaced"/>
</dbReference>
<evidence type="ECO:0000313" key="2">
    <source>
        <dbReference type="WBParaSite" id="ALUE_0000204501-mRNA-1"/>
    </source>
</evidence>
<dbReference type="InterPro" id="IPR015919">
    <property type="entry name" value="Cadherin-like_sf"/>
</dbReference>
<name>A0A0M3HKK0_ASCLU</name>
<sequence>QDSDLPPFNNTRLFIIAGDEYDIFSVSNDGRLFMQKLPHLKYEREYSLTVLAFDGKHHTSANVKVKLRVVSNATFCSKKQLALNIAEDAKIGTMLIEGNGNNKSKSRRFTLIDGDELETFRVTEDGSVVLAKKLDRETRDRVCFFHFLCYCFIRRALFYHCFLTQP</sequence>
<reference evidence="2" key="1">
    <citation type="submission" date="2017-02" db="UniProtKB">
        <authorList>
            <consortium name="WormBaseParasite"/>
        </authorList>
    </citation>
    <scope>IDENTIFICATION</scope>
</reference>
<protein>
    <submittedName>
        <fullName evidence="2">Cadherin domain-containing protein</fullName>
    </submittedName>
</protein>
<accession>A0A0M3HKK0</accession>
<organism evidence="1 2">
    <name type="scientific">Ascaris lumbricoides</name>
    <name type="common">Giant roundworm</name>
    <dbReference type="NCBI Taxonomy" id="6252"/>
    <lineage>
        <taxon>Eukaryota</taxon>
        <taxon>Metazoa</taxon>
        <taxon>Ecdysozoa</taxon>
        <taxon>Nematoda</taxon>
        <taxon>Chromadorea</taxon>
        <taxon>Rhabditida</taxon>
        <taxon>Spirurina</taxon>
        <taxon>Ascaridomorpha</taxon>
        <taxon>Ascaridoidea</taxon>
        <taxon>Ascarididae</taxon>
        <taxon>Ascaris</taxon>
    </lineage>
</organism>
<dbReference type="SUPFAM" id="SSF49313">
    <property type="entry name" value="Cadherin-like"/>
    <property type="match status" value="2"/>
</dbReference>
<dbReference type="CDD" id="cd11304">
    <property type="entry name" value="Cadherin_repeat"/>
    <property type="match status" value="2"/>
</dbReference>
<dbReference type="WBParaSite" id="ALUE_0000204501-mRNA-1">
    <property type="protein sequence ID" value="ALUE_0000204501-mRNA-1"/>
    <property type="gene ID" value="ALUE_0000204501"/>
</dbReference>
<evidence type="ECO:0000313" key="1">
    <source>
        <dbReference type="Proteomes" id="UP000036681"/>
    </source>
</evidence>